<dbReference type="Proteomes" id="UP000030487">
    <property type="component" value="Unassembled WGS sequence"/>
</dbReference>
<evidence type="ECO:0000313" key="1">
    <source>
        <dbReference type="EMBL" id="KGR82384.1"/>
    </source>
</evidence>
<protein>
    <submittedName>
        <fullName evidence="1">Uncharacterized protein</fullName>
    </submittedName>
</protein>
<reference evidence="1 2" key="1">
    <citation type="submission" date="2014-02" db="EMBL/GenBank/DDBJ databases">
        <title>Draft genome sequence of Lysinibacillus boronitolerans NBRC 103108.</title>
        <authorList>
            <person name="Zhang F."/>
            <person name="Wang G."/>
            <person name="Zhang L."/>
        </authorList>
    </citation>
    <scope>NUCLEOTIDE SEQUENCE [LARGE SCALE GENOMIC DNA]</scope>
    <source>
        <strain evidence="1 2">NBRC 103108</strain>
    </source>
</reference>
<dbReference type="EMBL" id="JPVR01000079">
    <property type="protein sequence ID" value="KGR82384.1"/>
    <property type="molecule type" value="Genomic_DNA"/>
</dbReference>
<evidence type="ECO:0000313" key="2">
    <source>
        <dbReference type="Proteomes" id="UP000030487"/>
    </source>
</evidence>
<accession>A0ABR4XXC1</accession>
<comment type="caution">
    <text evidence="1">The sequence shown here is derived from an EMBL/GenBank/DDBJ whole genome shotgun (WGS) entry which is preliminary data.</text>
</comment>
<gene>
    <name evidence="1" type="ORF">CD31_18260</name>
</gene>
<dbReference type="RefSeq" id="WP_036079505.1">
    <property type="nucleotide sequence ID" value="NZ_AVCW01000003.1"/>
</dbReference>
<proteinExistence type="predicted"/>
<sequence>MLIDPSAGTKVTVTLNSSVELIDSSKADAGTSYVFPTAIVSNSEALALLLNSPPTIVVAKATEANFQNIYSIHFLF</sequence>
<name>A0ABR4XXC1_9BACI</name>
<organism evidence="1 2">
    <name type="scientific">Lysinibacillus boronitolerans JCM 21713 = 10a = NBRC 103108</name>
    <dbReference type="NCBI Taxonomy" id="1294264"/>
    <lineage>
        <taxon>Bacteria</taxon>
        <taxon>Bacillati</taxon>
        <taxon>Bacillota</taxon>
        <taxon>Bacilli</taxon>
        <taxon>Bacillales</taxon>
        <taxon>Bacillaceae</taxon>
        <taxon>Lysinibacillus</taxon>
    </lineage>
</organism>
<keyword evidence="2" id="KW-1185">Reference proteome</keyword>